<protein>
    <recommendedName>
        <fullName evidence="3">Transposase (putative) YhgA-like domain-containing protein</fullName>
    </recommendedName>
</protein>
<organism evidence="1 2">
    <name type="scientific">Caldibacillus thermoamylovorans</name>
    <dbReference type="NCBI Taxonomy" id="35841"/>
    <lineage>
        <taxon>Bacteria</taxon>
        <taxon>Bacillati</taxon>
        <taxon>Bacillota</taxon>
        <taxon>Bacilli</taxon>
        <taxon>Bacillales</taxon>
        <taxon>Bacillaceae</taxon>
        <taxon>Caldibacillus</taxon>
    </lineage>
</organism>
<dbReference type="Proteomes" id="UP000032076">
    <property type="component" value="Unassembled WGS sequence"/>
</dbReference>
<accession>A0ABD4A562</accession>
<evidence type="ECO:0000313" key="1">
    <source>
        <dbReference type="EMBL" id="KIO71950.1"/>
    </source>
</evidence>
<reference evidence="1 2" key="1">
    <citation type="submission" date="2015-01" db="EMBL/GenBank/DDBJ databases">
        <title>Draft Genome Sequences of Four Bacillus thermoamylovorans Strains, Isolated From Food Products.</title>
        <authorList>
            <person name="Krawcyk A.O."/>
            <person name="Berendsen E.M."/>
            <person name="Eijlander R.T."/>
            <person name="de Jong A."/>
            <person name="Wells-Bennik M."/>
            <person name="Kuipers O.P."/>
        </authorList>
    </citation>
    <scope>NUCLEOTIDE SEQUENCE [LARGE SCALE GENOMIC DNA]</scope>
    <source>
        <strain evidence="1 2">B4167</strain>
    </source>
</reference>
<name>A0ABD4A562_9BACI</name>
<evidence type="ECO:0008006" key="3">
    <source>
        <dbReference type="Google" id="ProtNLM"/>
    </source>
</evidence>
<dbReference type="AlphaFoldDB" id="A0ABD4A562"/>
<comment type="caution">
    <text evidence="1">The sequence shown here is derived from an EMBL/GenBank/DDBJ whole genome shotgun (WGS) entry which is preliminary data.</text>
</comment>
<dbReference type="EMBL" id="JXLU01000105">
    <property type="protein sequence ID" value="KIO71950.1"/>
    <property type="molecule type" value="Genomic_DNA"/>
</dbReference>
<proteinExistence type="predicted"/>
<sequence>MYRFNTYKFNEEDIPSLKKSTNPFAIAVLAGIYLHQTEKNYHKRYEVKKKLLKDFILTNPNLKSIYAEALFYFIDYLLYLPHELTKQLTKDLSINIEKEAKHMLYSEKIKEAPTLAEYFKTVREEGFEKGIEKGIEEGIEKGKMEEKRNLAAELLREGFSVEKVAKMVKLSLDEVKEIEANIHFNRHES</sequence>
<evidence type="ECO:0000313" key="2">
    <source>
        <dbReference type="Proteomes" id="UP000032076"/>
    </source>
</evidence>
<gene>
    <name evidence="1" type="ORF">B4167_0366</name>
</gene>